<dbReference type="Gramene" id="ERM93784">
    <property type="protein sequence ID" value="ERM93784"/>
    <property type="gene ID" value="AMTR_s00004p00270770"/>
</dbReference>
<dbReference type="HOGENOM" id="CLU_1930350_0_0_1"/>
<evidence type="ECO:0000256" key="1">
    <source>
        <dbReference type="SAM" id="MobiDB-lite"/>
    </source>
</evidence>
<evidence type="ECO:0000313" key="2">
    <source>
        <dbReference type="EMBL" id="ERM93784.1"/>
    </source>
</evidence>
<proteinExistence type="predicted"/>
<reference evidence="3" key="1">
    <citation type="journal article" date="2013" name="Science">
        <title>The Amborella genome and the evolution of flowering plants.</title>
        <authorList>
            <consortium name="Amborella Genome Project"/>
        </authorList>
    </citation>
    <scope>NUCLEOTIDE SEQUENCE [LARGE SCALE GENOMIC DNA]</scope>
</reference>
<name>W1NEI4_AMBTC</name>
<organism evidence="2 3">
    <name type="scientific">Amborella trichopoda</name>
    <dbReference type="NCBI Taxonomy" id="13333"/>
    <lineage>
        <taxon>Eukaryota</taxon>
        <taxon>Viridiplantae</taxon>
        <taxon>Streptophyta</taxon>
        <taxon>Embryophyta</taxon>
        <taxon>Tracheophyta</taxon>
        <taxon>Spermatophyta</taxon>
        <taxon>Magnoliopsida</taxon>
        <taxon>Amborellales</taxon>
        <taxon>Amborellaceae</taxon>
        <taxon>Amborella</taxon>
    </lineage>
</organism>
<gene>
    <name evidence="2" type="ORF">AMTR_s00004p00270770</name>
</gene>
<protein>
    <submittedName>
        <fullName evidence="2">Uncharacterized protein</fullName>
    </submittedName>
</protein>
<evidence type="ECO:0000313" key="3">
    <source>
        <dbReference type="Proteomes" id="UP000017836"/>
    </source>
</evidence>
<feature type="compositionally biased region" description="Basic and acidic residues" evidence="1">
    <location>
        <begin position="31"/>
        <end position="43"/>
    </location>
</feature>
<feature type="compositionally biased region" description="Polar residues" evidence="1">
    <location>
        <begin position="44"/>
        <end position="54"/>
    </location>
</feature>
<dbReference type="AlphaFoldDB" id="W1NEI4"/>
<keyword evidence="3" id="KW-1185">Reference proteome</keyword>
<dbReference type="Proteomes" id="UP000017836">
    <property type="component" value="Unassembled WGS sequence"/>
</dbReference>
<dbReference type="EMBL" id="KI397628">
    <property type="protein sequence ID" value="ERM93784.1"/>
    <property type="molecule type" value="Genomic_DNA"/>
</dbReference>
<sequence length="131" mass="14983">MVWLGWIWKENRLFIDDIGCDNEGGDDYDFSESKASMHGEGISRQDTTSSISKIKQSETKKSRVGEAIAASISEIAVAFGHEMEQMTKKRQRTMNNQELMIELKRVEDLHPMIILEQLNILLNTLILHQCS</sequence>
<feature type="region of interest" description="Disordered" evidence="1">
    <location>
        <begin position="31"/>
        <end position="57"/>
    </location>
</feature>
<accession>W1NEI4</accession>